<dbReference type="EMBL" id="BMKK01000006">
    <property type="protein sequence ID" value="GGD66759.1"/>
    <property type="molecule type" value="Genomic_DNA"/>
</dbReference>
<gene>
    <name evidence="1" type="ORF">GCM10011514_33550</name>
</gene>
<dbReference type="RefSeq" id="WP_188767536.1">
    <property type="nucleotide sequence ID" value="NZ_BMKK01000006.1"/>
</dbReference>
<evidence type="ECO:0000313" key="2">
    <source>
        <dbReference type="Proteomes" id="UP000609064"/>
    </source>
</evidence>
<dbReference type="Proteomes" id="UP000609064">
    <property type="component" value="Unassembled WGS sequence"/>
</dbReference>
<comment type="caution">
    <text evidence="1">The sequence shown here is derived from an EMBL/GenBank/DDBJ whole genome shotgun (WGS) entry which is preliminary data.</text>
</comment>
<sequence length="211" mass="23395">MKRRDTLKAISLGTFGMAALPTTDLVAAAPDPKPFKTTPARVPEEIERDKKLMAEKFFTAAELTTIGILCDIIMPADAKSGSATQAGVPAYIEFMAKDQPAYQTPLRGGLKWLDNVCLKQFGKVFSLCSAKERIQIVDEIAYPNDVKPEYTQGASFFTQMRNLTVAGYFTTQMGFDALGYVGNRPNQWDGVPQDVLDKYGLKYDPIYDKKD</sequence>
<proteinExistence type="predicted"/>
<reference evidence="1" key="2">
    <citation type="submission" date="2020-09" db="EMBL/GenBank/DDBJ databases">
        <authorList>
            <person name="Sun Q."/>
            <person name="Zhou Y."/>
        </authorList>
    </citation>
    <scope>NUCLEOTIDE SEQUENCE</scope>
    <source>
        <strain evidence="1">CGMCC 1.15958</strain>
    </source>
</reference>
<dbReference type="Pfam" id="PF13618">
    <property type="entry name" value="Gluconate_2-dh3"/>
    <property type="match status" value="1"/>
</dbReference>
<accession>A0A916YY27</accession>
<dbReference type="AlphaFoldDB" id="A0A916YY27"/>
<reference evidence="1" key="1">
    <citation type="journal article" date="2014" name="Int. J. Syst. Evol. Microbiol.">
        <title>Complete genome sequence of Corynebacterium casei LMG S-19264T (=DSM 44701T), isolated from a smear-ripened cheese.</title>
        <authorList>
            <consortium name="US DOE Joint Genome Institute (JGI-PGF)"/>
            <person name="Walter F."/>
            <person name="Albersmeier A."/>
            <person name="Kalinowski J."/>
            <person name="Ruckert C."/>
        </authorList>
    </citation>
    <scope>NUCLEOTIDE SEQUENCE</scope>
    <source>
        <strain evidence="1">CGMCC 1.15958</strain>
    </source>
</reference>
<evidence type="ECO:0000313" key="1">
    <source>
        <dbReference type="EMBL" id="GGD66759.1"/>
    </source>
</evidence>
<dbReference type="InterPro" id="IPR027056">
    <property type="entry name" value="Gluconate_2DH_su3"/>
</dbReference>
<evidence type="ECO:0008006" key="3">
    <source>
        <dbReference type="Google" id="ProtNLM"/>
    </source>
</evidence>
<organism evidence="1 2">
    <name type="scientific">Emticicia aquatilis</name>
    <dbReference type="NCBI Taxonomy" id="1537369"/>
    <lineage>
        <taxon>Bacteria</taxon>
        <taxon>Pseudomonadati</taxon>
        <taxon>Bacteroidota</taxon>
        <taxon>Cytophagia</taxon>
        <taxon>Cytophagales</taxon>
        <taxon>Leadbetterellaceae</taxon>
        <taxon>Emticicia</taxon>
    </lineage>
</organism>
<keyword evidence="2" id="KW-1185">Reference proteome</keyword>
<protein>
    <recommendedName>
        <fullName evidence="3">Gluconate 2-dehydrogenase subunit 3 family protein</fullName>
    </recommendedName>
</protein>
<name>A0A916YY27_9BACT</name>